<dbReference type="GO" id="GO:0004535">
    <property type="term" value="F:poly(A)-specific ribonuclease activity"/>
    <property type="evidence" value="ECO:0007669"/>
    <property type="project" value="TreeGrafter"/>
</dbReference>
<dbReference type="STRING" id="36087.A0A077YUT4"/>
<dbReference type="PANTHER" id="PTHR15728:SF0">
    <property type="entry name" value="PAN2-PAN3 DEADENYLATION COMPLEX CATALYTIC SUBUNIT PAN2"/>
    <property type="match status" value="1"/>
</dbReference>
<protein>
    <submittedName>
        <fullName evidence="2">RNase T and UCH 1 domain containing protein</fullName>
    </submittedName>
</protein>
<reference evidence="2" key="2">
    <citation type="submission" date="2014-03" db="EMBL/GenBank/DDBJ databases">
        <title>The whipworm genome and dual-species transcriptomics of an intimate host-pathogen interaction.</title>
        <authorList>
            <person name="Foth B.J."/>
            <person name="Tsai I.J."/>
            <person name="Reid A.J."/>
            <person name="Bancroft A.J."/>
            <person name="Nichol S."/>
            <person name="Tracey A."/>
            <person name="Holroyd N."/>
            <person name="Cotton J.A."/>
            <person name="Stanley E.J."/>
            <person name="Zarowiecki M."/>
            <person name="Liu J.Z."/>
            <person name="Huckvale T."/>
            <person name="Cooper P.J."/>
            <person name="Grencis R.K."/>
            <person name="Berriman M."/>
        </authorList>
    </citation>
    <scope>NUCLEOTIDE SEQUENCE [LARGE SCALE GENOMIC DNA]</scope>
</reference>
<organism evidence="2 3">
    <name type="scientific">Trichuris trichiura</name>
    <name type="common">Whipworm</name>
    <name type="synonym">Trichocephalus trichiurus</name>
    <dbReference type="NCBI Taxonomy" id="36087"/>
    <lineage>
        <taxon>Eukaryota</taxon>
        <taxon>Metazoa</taxon>
        <taxon>Ecdysozoa</taxon>
        <taxon>Nematoda</taxon>
        <taxon>Enoplea</taxon>
        <taxon>Dorylaimia</taxon>
        <taxon>Trichinellida</taxon>
        <taxon>Trichuridae</taxon>
        <taxon>Trichuris</taxon>
    </lineage>
</organism>
<gene>
    <name evidence="2" type="ORF">TTRE_0000011101</name>
</gene>
<dbReference type="InterPro" id="IPR038765">
    <property type="entry name" value="Papain-like_cys_pep_sf"/>
</dbReference>
<dbReference type="InterPro" id="IPR036397">
    <property type="entry name" value="RNaseH_sf"/>
</dbReference>
<dbReference type="InterPro" id="IPR050785">
    <property type="entry name" value="PAN2-PAN3_catalytic_subunit"/>
</dbReference>
<keyword evidence="3" id="KW-1185">Reference proteome</keyword>
<evidence type="ECO:0000259" key="1">
    <source>
        <dbReference type="PROSITE" id="PS50235"/>
    </source>
</evidence>
<dbReference type="SMART" id="SM00479">
    <property type="entry name" value="EXOIII"/>
    <property type="match status" value="1"/>
</dbReference>
<dbReference type="GO" id="GO:0003676">
    <property type="term" value="F:nucleic acid binding"/>
    <property type="evidence" value="ECO:0007669"/>
    <property type="project" value="InterPro"/>
</dbReference>
<dbReference type="Gene3D" id="3.90.70.10">
    <property type="entry name" value="Cysteine proteinases"/>
    <property type="match status" value="2"/>
</dbReference>
<evidence type="ECO:0000313" key="3">
    <source>
        <dbReference type="Proteomes" id="UP000030665"/>
    </source>
</evidence>
<dbReference type="EMBL" id="HG805810">
    <property type="protein sequence ID" value="CDW51852.1"/>
    <property type="molecule type" value="Genomic_DNA"/>
</dbReference>
<dbReference type="InterPro" id="IPR028889">
    <property type="entry name" value="USP"/>
</dbReference>
<dbReference type="InterPro" id="IPR013520">
    <property type="entry name" value="Ribonucl_H"/>
</dbReference>
<dbReference type="GO" id="GO:0000289">
    <property type="term" value="P:nuclear-transcribed mRNA poly(A) tail shortening"/>
    <property type="evidence" value="ECO:0007669"/>
    <property type="project" value="TreeGrafter"/>
</dbReference>
<dbReference type="SUPFAM" id="SSF54001">
    <property type="entry name" value="Cysteine proteinases"/>
    <property type="match status" value="1"/>
</dbReference>
<dbReference type="Proteomes" id="UP000030665">
    <property type="component" value="Unassembled WGS sequence"/>
</dbReference>
<proteinExistence type="predicted"/>
<dbReference type="PANTHER" id="PTHR15728">
    <property type="entry name" value="DEADENYLATION COMPLEX CATALYTIC SUBUNIT PAN2"/>
    <property type="match status" value="1"/>
</dbReference>
<reference evidence="2" key="1">
    <citation type="submission" date="2014-01" db="EMBL/GenBank/DDBJ databases">
        <authorList>
            <person name="Aslett M."/>
        </authorList>
    </citation>
    <scope>NUCLEOTIDE SEQUENCE</scope>
</reference>
<dbReference type="Gene3D" id="3.30.420.10">
    <property type="entry name" value="Ribonuclease H-like superfamily/Ribonuclease H"/>
    <property type="match status" value="1"/>
</dbReference>
<dbReference type="InterPro" id="IPR028881">
    <property type="entry name" value="PAN2_UCH_dom"/>
</dbReference>
<dbReference type="AlphaFoldDB" id="A0A077YUT4"/>
<sequence length="596" mass="68342">MHQVAKPAVLLKVGLHTAITNSIHCHGCSGIGSVKEIPSHYQKAIPGKFVECKQQTVRTSSLCGLEAPIPNSYVNSVLLVCILYHVEPLRRRVLSHLCKRVFCLTCELSFLFHMLQQSTSDFSCSKTSLLLPWKTLRSVVAAIKARVLTYTLSARFLILPPVLVFPIVVSGINLAFADEQLLEKISFEKLLEQSFHPEQVKHAWCERCSKFRISTHRRWIRSLPDVLSINCNIDNDKIRSFWRRQQQVMFSKRVSTGNDELFEKNMNASNVFGRLSWLPFNLQIFLDSDGKVAICDRVDAFRFDFNNFTWLLQPKVGSDTDTTSNVVFYELQAVISYIKSGTVGHWVACIKALSNDSIRRSRWYLINDTQVNEIIPLEAVNFDVDWKVPCILLYSRPGLNQLHPDMRKIISERPSNISTAFARPSCLPGRDDLVAIDAEFVTLNHISDYVTKFSGIKPGDLDPTFADRPLTAMKVAYLKLRYLIDMGVKFVGHGLSNDFKVINIYVREQIIDTVQLFRLPRRRLVSLRFLIWHFFGIRIQSGTHDSDEDARSALMLYEKYTDIMQSPDLQFSHILNELYEHGQQLHWNVPTENLKS</sequence>
<dbReference type="Pfam" id="PF13423">
    <property type="entry name" value="UCH_1"/>
    <property type="match status" value="2"/>
</dbReference>
<dbReference type="SUPFAM" id="SSF53098">
    <property type="entry name" value="Ribonuclease H-like"/>
    <property type="match status" value="1"/>
</dbReference>
<feature type="domain" description="USP" evidence="1">
    <location>
        <begin position="63"/>
        <end position="397"/>
    </location>
</feature>
<accession>A0A077YUT4</accession>
<dbReference type="GO" id="GO:0000932">
    <property type="term" value="C:P-body"/>
    <property type="evidence" value="ECO:0007669"/>
    <property type="project" value="TreeGrafter"/>
</dbReference>
<dbReference type="PROSITE" id="PS50235">
    <property type="entry name" value="USP_3"/>
    <property type="match status" value="1"/>
</dbReference>
<dbReference type="InterPro" id="IPR012337">
    <property type="entry name" value="RNaseH-like_sf"/>
</dbReference>
<dbReference type="GO" id="GO:0031251">
    <property type="term" value="C:PAN complex"/>
    <property type="evidence" value="ECO:0007669"/>
    <property type="project" value="TreeGrafter"/>
</dbReference>
<dbReference type="Pfam" id="PF00929">
    <property type="entry name" value="RNase_T"/>
    <property type="match status" value="1"/>
</dbReference>
<name>A0A077YUT4_TRITR</name>
<dbReference type="OrthoDB" id="5916573at2759"/>
<evidence type="ECO:0000313" key="2">
    <source>
        <dbReference type="EMBL" id="CDW51852.1"/>
    </source>
</evidence>